<comment type="function">
    <text evidence="7">The enzymes which catalyze the reversible phosphorolysis of pyrimidine nucleosides are involved in the degradation of these compounds and in their utilization as carbon and energy sources, or in the rescue of pyrimidine bases for nucleotide synthesis.</text>
</comment>
<evidence type="ECO:0000256" key="3">
    <source>
        <dbReference type="ARBA" id="ARBA00011892"/>
    </source>
</evidence>
<dbReference type="Pfam" id="PF07831">
    <property type="entry name" value="PYNP_C"/>
    <property type="match status" value="1"/>
</dbReference>
<dbReference type="InterPro" id="IPR036320">
    <property type="entry name" value="Glycosyl_Trfase_fam3_N_dom_sf"/>
</dbReference>
<evidence type="ECO:0000256" key="1">
    <source>
        <dbReference type="ARBA" id="ARBA00006915"/>
    </source>
</evidence>
<evidence type="ECO:0000256" key="7">
    <source>
        <dbReference type="HAMAP-Rule" id="MF_01628"/>
    </source>
</evidence>
<evidence type="ECO:0000256" key="4">
    <source>
        <dbReference type="ARBA" id="ARBA00022676"/>
    </source>
</evidence>
<evidence type="ECO:0000313" key="9">
    <source>
        <dbReference type="EMBL" id="TPH16483.1"/>
    </source>
</evidence>
<comment type="pathway">
    <text evidence="7">Pyrimidine metabolism; dTMP biosynthesis via salvage pathway; dTMP from thymine: step 1/2.</text>
</comment>
<dbReference type="GO" id="GO:0006206">
    <property type="term" value="P:pyrimidine nucleobase metabolic process"/>
    <property type="evidence" value="ECO:0007669"/>
    <property type="project" value="InterPro"/>
</dbReference>
<keyword evidence="10" id="KW-1185">Reference proteome</keyword>
<dbReference type="PIRSF" id="PIRSF000478">
    <property type="entry name" value="TP_PyNP"/>
    <property type="match status" value="1"/>
</dbReference>
<dbReference type="RefSeq" id="WP_140602719.1">
    <property type="nucleotide sequence ID" value="NZ_SAWY01000013.1"/>
</dbReference>
<dbReference type="SMART" id="SM00941">
    <property type="entry name" value="PYNP_C"/>
    <property type="match status" value="1"/>
</dbReference>
<dbReference type="Pfam" id="PF00591">
    <property type="entry name" value="Glycos_transf_3"/>
    <property type="match status" value="1"/>
</dbReference>
<organism evidence="9 10">
    <name type="scientific">Litorilituus lipolyticus</name>
    <dbReference type="NCBI Taxonomy" id="2491017"/>
    <lineage>
        <taxon>Bacteria</taxon>
        <taxon>Pseudomonadati</taxon>
        <taxon>Pseudomonadota</taxon>
        <taxon>Gammaproteobacteria</taxon>
        <taxon>Alteromonadales</taxon>
        <taxon>Colwelliaceae</taxon>
        <taxon>Litorilituus</taxon>
    </lineage>
</organism>
<dbReference type="HAMAP" id="MF_01628">
    <property type="entry name" value="Thymid_phosp"/>
    <property type="match status" value="1"/>
</dbReference>
<reference evidence="9 10" key="1">
    <citation type="submission" date="2019-01" db="EMBL/GenBank/DDBJ databases">
        <title>Litorilituus lipolytica sp. nov., isolated from intertidal sand of the Yellow Sea in China.</title>
        <authorList>
            <person name="Liu A."/>
        </authorList>
    </citation>
    <scope>NUCLEOTIDE SEQUENCE [LARGE SCALE GENOMIC DNA]</scope>
    <source>
        <strain evidence="9 10">RZ04</strain>
    </source>
</reference>
<dbReference type="InterPro" id="IPR000312">
    <property type="entry name" value="Glycosyl_Trfase_fam3"/>
</dbReference>
<dbReference type="SUPFAM" id="SSF47648">
    <property type="entry name" value="Nucleoside phosphorylase/phosphoribosyltransferase N-terminal domain"/>
    <property type="match status" value="1"/>
</dbReference>
<dbReference type="EC" id="2.4.2.4" evidence="3 7"/>
<dbReference type="AlphaFoldDB" id="A0A502L376"/>
<feature type="domain" description="Pyrimidine nucleoside phosphorylase C-terminal" evidence="8">
    <location>
        <begin position="362"/>
        <end position="436"/>
    </location>
</feature>
<comment type="similarity">
    <text evidence="1 7">Belongs to the thymidine/pyrimidine-nucleoside phosphorylase family.</text>
</comment>
<evidence type="ECO:0000259" key="8">
    <source>
        <dbReference type="SMART" id="SM00941"/>
    </source>
</evidence>
<dbReference type="Gene3D" id="3.40.1030.10">
    <property type="entry name" value="Nucleoside phosphorylase/phosphoribosyltransferase catalytic domain"/>
    <property type="match status" value="1"/>
</dbReference>
<dbReference type="Gene3D" id="3.90.1170.30">
    <property type="entry name" value="Pyrimidine nucleoside phosphorylase-like, C-terminal domain"/>
    <property type="match status" value="1"/>
</dbReference>
<dbReference type="GO" id="GO:0009032">
    <property type="term" value="F:thymidine phosphorylase activity"/>
    <property type="evidence" value="ECO:0007669"/>
    <property type="project" value="UniProtKB-UniRule"/>
</dbReference>
<sequence length="448" mass="47354">MTDVQTLTSQTVANSFLPQEIIKIKRDGNFLNEQAIQAFVQGLVDGGFSDSQVGAMAMAIFQQGMSVDEKVNLTLGMMNSGDVLNWQGFDGPIVDKHSTGGVGDKVSFMLAAIVCACGGYVPMISGRGLGHTGGTADKLESIAGFNVQPSIKEFKSIVKNVGMAIISQTDNLAPADKRLYGIRDVTATVESIPLITASILSKKLAAGLDCLVMDVKVGNGAMMSSLEDAKALADSITSVANGAGVKTQAIITDMNQVLGTSAGNAIEMYETVKYLTGKQREPRLHQVVQTLAKAMLVNTGLATNDKDALDKIDRVLKSGKAAEVFERMIVALGGPSDFIENPWGAMTKANVISEIKATEHGYLAQMDTRAVGMAVVGLGGGRTAPQQRVDHSVGFDRILPLGVKVNRGEVIARVHASSAEAAELASQQFAQAIKYSDETPELSPVIYN</sequence>
<evidence type="ECO:0000313" key="10">
    <source>
        <dbReference type="Proteomes" id="UP000315303"/>
    </source>
</evidence>
<dbReference type="NCBIfam" id="TIGR02643">
    <property type="entry name" value="T_phosphoryl"/>
    <property type="match status" value="1"/>
</dbReference>
<gene>
    <name evidence="7 9" type="primary">deoA</name>
    <name evidence="9" type="ORF">EPA86_07020</name>
</gene>
<dbReference type="InterPro" id="IPR013465">
    <property type="entry name" value="Thymidine_Pase"/>
</dbReference>
<dbReference type="UniPathway" id="UPA00578">
    <property type="reaction ID" value="UER00638"/>
</dbReference>
<dbReference type="GO" id="GO:0005829">
    <property type="term" value="C:cytosol"/>
    <property type="evidence" value="ECO:0007669"/>
    <property type="project" value="TreeGrafter"/>
</dbReference>
<evidence type="ECO:0000256" key="2">
    <source>
        <dbReference type="ARBA" id="ARBA00011738"/>
    </source>
</evidence>
<dbReference type="InterPro" id="IPR017872">
    <property type="entry name" value="Pyrmidine_PPase_CS"/>
</dbReference>
<evidence type="ECO:0000256" key="5">
    <source>
        <dbReference type="ARBA" id="ARBA00022679"/>
    </source>
</evidence>
<dbReference type="PANTHER" id="PTHR10515:SF0">
    <property type="entry name" value="THYMIDINE PHOSPHORYLASE"/>
    <property type="match status" value="1"/>
</dbReference>
<dbReference type="InterPro" id="IPR018090">
    <property type="entry name" value="Pyrmidine_PPas_bac/euk"/>
</dbReference>
<dbReference type="Pfam" id="PF02885">
    <property type="entry name" value="Glycos_trans_3N"/>
    <property type="match status" value="1"/>
</dbReference>
<dbReference type="NCBIfam" id="TIGR02644">
    <property type="entry name" value="Y_phosphoryl"/>
    <property type="match status" value="1"/>
</dbReference>
<dbReference type="PANTHER" id="PTHR10515">
    <property type="entry name" value="THYMIDINE PHOSPHORYLASE"/>
    <property type="match status" value="1"/>
</dbReference>
<dbReference type="FunFam" id="3.40.1030.10:FF:000001">
    <property type="entry name" value="Thymidine phosphorylase"/>
    <property type="match status" value="1"/>
</dbReference>
<dbReference type="Gene3D" id="1.20.970.10">
    <property type="entry name" value="Transferase, Pyrimidine Nucleoside Phosphorylase, Chain C"/>
    <property type="match status" value="1"/>
</dbReference>
<dbReference type="PROSITE" id="PS00647">
    <property type="entry name" value="THYMID_PHOSPHORYLASE"/>
    <property type="match status" value="1"/>
</dbReference>
<dbReference type="NCBIfam" id="NF004490">
    <property type="entry name" value="PRK05820.1"/>
    <property type="match status" value="1"/>
</dbReference>
<dbReference type="OrthoDB" id="9763887at2"/>
<keyword evidence="5 7" id="KW-0808">Transferase</keyword>
<dbReference type="InterPro" id="IPR000053">
    <property type="entry name" value="Thymidine/pyrmidine_PPase"/>
</dbReference>
<proteinExistence type="inferred from homology"/>
<dbReference type="EMBL" id="SAWY01000013">
    <property type="protein sequence ID" value="TPH16483.1"/>
    <property type="molecule type" value="Genomic_DNA"/>
</dbReference>
<dbReference type="Proteomes" id="UP000315303">
    <property type="component" value="Unassembled WGS sequence"/>
</dbReference>
<keyword evidence="4 7" id="KW-0328">Glycosyltransferase</keyword>
<evidence type="ECO:0000256" key="6">
    <source>
        <dbReference type="ARBA" id="ARBA00048550"/>
    </source>
</evidence>
<dbReference type="SUPFAM" id="SSF52418">
    <property type="entry name" value="Nucleoside phosphorylase/phosphoribosyltransferase catalytic domain"/>
    <property type="match status" value="1"/>
</dbReference>
<comment type="caution">
    <text evidence="9">The sequence shown here is derived from an EMBL/GenBank/DDBJ whole genome shotgun (WGS) entry which is preliminary data.</text>
</comment>
<dbReference type="GO" id="GO:0004645">
    <property type="term" value="F:1,4-alpha-oligoglucan phosphorylase activity"/>
    <property type="evidence" value="ECO:0007669"/>
    <property type="project" value="InterPro"/>
</dbReference>
<dbReference type="InterPro" id="IPR017459">
    <property type="entry name" value="Glycosyl_Trfase_fam3_N_dom"/>
</dbReference>
<dbReference type="GO" id="GO:0046104">
    <property type="term" value="P:thymidine metabolic process"/>
    <property type="evidence" value="ECO:0007669"/>
    <property type="project" value="UniProtKB-UniRule"/>
</dbReference>
<dbReference type="InterPro" id="IPR013102">
    <property type="entry name" value="PYNP_C"/>
</dbReference>
<dbReference type="InterPro" id="IPR035902">
    <property type="entry name" value="Nuc_phospho_transferase"/>
</dbReference>
<dbReference type="InterPro" id="IPR036566">
    <property type="entry name" value="PYNP-like_C_sf"/>
</dbReference>
<accession>A0A502L376</accession>
<dbReference type="SUPFAM" id="SSF54680">
    <property type="entry name" value="Pyrimidine nucleoside phosphorylase C-terminal domain"/>
    <property type="match status" value="1"/>
</dbReference>
<comment type="catalytic activity">
    <reaction evidence="6 7">
        <text>thymidine + phosphate = 2-deoxy-alpha-D-ribose 1-phosphate + thymine</text>
        <dbReference type="Rhea" id="RHEA:16037"/>
        <dbReference type="ChEBI" id="CHEBI:17748"/>
        <dbReference type="ChEBI" id="CHEBI:17821"/>
        <dbReference type="ChEBI" id="CHEBI:43474"/>
        <dbReference type="ChEBI" id="CHEBI:57259"/>
        <dbReference type="EC" id="2.4.2.4"/>
    </reaction>
</comment>
<protein>
    <recommendedName>
        <fullName evidence="3 7">Thymidine phosphorylase</fullName>
        <ecNumber evidence="3 7">2.4.2.4</ecNumber>
    </recommendedName>
    <alternativeName>
        <fullName evidence="7">TdRPase</fullName>
    </alternativeName>
</protein>
<comment type="subunit">
    <text evidence="2 7">Homodimer.</text>
</comment>
<name>A0A502L376_9GAMM</name>